<sequence length="133" mass="14556">MSHILLDTHVWAWSLAGPDKLPAGAVAAIGAAETVSVSAISFYEIGQKVRLGKWPQMQPYLYELLDIAEQQGVTLLPVSPTICTAAAEFPWDHRDPFDRIIAASAIVGRLELVSADSAFDAFEGNDFWLGRVW</sequence>
<name>A0ABX8WFF0_9HYPH</name>
<dbReference type="InterPro" id="IPR029060">
    <property type="entry name" value="PIN-like_dom_sf"/>
</dbReference>
<accession>A0ABX8WFF0</accession>
<evidence type="ECO:0000313" key="3">
    <source>
        <dbReference type="Proteomes" id="UP000825799"/>
    </source>
</evidence>
<dbReference type="InterPro" id="IPR002716">
    <property type="entry name" value="PIN_dom"/>
</dbReference>
<dbReference type="PANTHER" id="PTHR36173:SF1">
    <property type="entry name" value="RIBONUCLEASE VAPC22"/>
    <property type="match status" value="1"/>
</dbReference>
<dbReference type="Proteomes" id="UP000825799">
    <property type="component" value="Chromosome"/>
</dbReference>
<keyword evidence="3" id="KW-1185">Reference proteome</keyword>
<dbReference type="EMBL" id="CP080590">
    <property type="protein sequence ID" value="QYO76789.1"/>
    <property type="molecule type" value="Genomic_DNA"/>
</dbReference>
<dbReference type="SUPFAM" id="SSF88723">
    <property type="entry name" value="PIN domain-like"/>
    <property type="match status" value="1"/>
</dbReference>
<proteinExistence type="predicted"/>
<dbReference type="Pfam" id="PF01850">
    <property type="entry name" value="PIN"/>
    <property type="match status" value="1"/>
</dbReference>
<reference evidence="2 3" key="1">
    <citation type="submission" date="2021-08" db="EMBL/GenBank/DDBJ databases">
        <title>Devosia salina sp. nov., isolated from the South China Sea sediment.</title>
        <authorList>
            <person name="Zhou Z."/>
        </authorList>
    </citation>
    <scope>NUCLEOTIDE SEQUENCE [LARGE SCALE GENOMIC DNA]</scope>
    <source>
        <strain evidence="2 3">SCS-3</strain>
    </source>
</reference>
<dbReference type="InterPro" id="IPR052919">
    <property type="entry name" value="TA_system_RNase"/>
</dbReference>
<dbReference type="RefSeq" id="WP_220305254.1">
    <property type="nucleotide sequence ID" value="NZ_CP080590.1"/>
</dbReference>
<gene>
    <name evidence="2" type="ORF">K1X15_19825</name>
</gene>
<dbReference type="PANTHER" id="PTHR36173">
    <property type="entry name" value="RIBONUCLEASE VAPC16-RELATED"/>
    <property type="match status" value="1"/>
</dbReference>
<dbReference type="Gene3D" id="3.40.50.1010">
    <property type="entry name" value="5'-nuclease"/>
    <property type="match status" value="1"/>
</dbReference>
<feature type="domain" description="PIN" evidence="1">
    <location>
        <begin position="4"/>
        <end position="122"/>
    </location>
</feature>
<dbReference type="InterPro" id="IPR041705">
    <property type="entry name" value="PIN_Sll0205"/>
</dbReference>
<dbReference type="CDD" id="cd09872">
    <property type="entry name" value="PIN_Sll0205-like"/>
    <property type="match status" value="1"/>
</dbReference>
<organism evidence="2 3">
    <name type="scientific">Devosia salina</name>
    <dbReference type="NCBI Taxonomy" id="2860336"/>
    <lineage>
        <taxon>Bacteria</taxon>
        <taxon>Pseudomonadati</taxon>
        <taxon>Pseudomonadota</taxon>
        <taxon>Alphaproteobacteria</taxon>
        <taxon>Hyphomicrobiales</taxon>
        <taxon>Devosiaceae</taxon>
        <taxon>Devosia</taxon>
    </lineage>
</organism>
<evidence type="ECO:0000313" key="2">
    <source>
        <dbReference type="EMBL" id="QYO76789.1"/>
    </source>
</evidence>
<protein>
    <submittedName>
        <fullName evidence="2">Type II toxin-antitoxin system VapC family toxin</fullName>
    </submittedName>
</protein>
<evidence type="ECO:0000259" key="1">
    <source>
        <dbReference type="Pfam" id="PF01850"/>
    </source>
</evidence>